<dbReference type="RefSeq" id="WP_209646588.1">
    <property type="nucleotide sequence ID" value="NZ_JAGINW010000001.1"/>
</dbReference>
<evidence type="ECO:0000313" key="3">
    <source>
        <dbReference type="Proteomes" id="UP001519332"/>
    </source>
</evidence>
<protein>
    <submittedName>
        <fullName evidence="2">Transcriptional regulator GlxA family with amidase domain</fullName>
    </submittedName>
</protein>
<dbReference type="Gene3D" id="3.40.50.880">
    <property type="match status" value="1"/>
</dbReference>
<evidence type="ECO:0000259" key="1">
    <source>
        <dbReference type="Pfam" id="PF01965"/>
    </source>
</evidence>
<name>A0ABS4TZR4_9PSEU</name>
<dbReference type="Pfam" id="PF01965">
    <property type="entry name" value="DJ-1_PfpI"/>
    <property type="match status" value="1"/>
</dbReference>
<evidence type="ECO:0000313" key="2">
    <source>
        <dbReference type="EMBL" id="MBP2329894.1"/>
    </source>
</evidence>
<keyword evidence="3" id="KW-1185">Reference proteome</keyword>
<dbReference type="PANTHER" id="PTHR43130">
    <property type="entry name" value="ARAC-FAMILY TRANSCRIPTIONAL REGULATOR"/>
    <property type="match status" value="1"/>
</dbReference>
<dbReference type="EMBL" id="JAGINW010000001">
    <property type="protein sequence ID" value="MBP2329894.1"/>
    <property type="molecule type" value="Genomic_DNA"/>
</dbReference>
<dbReference type="CDD" id="cd03139">
    <property type="entry name" value="GATase1_PfpI_2"/>
    <property type="match status" value="1"/>
</dbReference>
<accession>A0ABS4TZR4</accession>
<reference evidence="2 3" key="1">
    <citation type="submission" date="2021-03" db="EMBL/GenBank/DDBJ databases">
        <title>Sequencing the genomes of 1000 actinobacteria strains.</title>
        <authorList>
            <person name="Klenk H.-P."/>
        </authorList>
    </citation>
    <scope>NUCLEOTIDE SEQUENCE [LARGE SCALE GENOMIC DNA]</scope>
    <source>
        <strain evidence="2 3">DSM 46670</strain>
    </source>
</reference>
<sequence length="216" mass="22542">MQLAFVLYPGMTALDAIGPYEVLRAMPDAELRFVAGMPGPVVTDSRVLALNATHTYADTPAPDLVLVPGGSTGTQAAMADQELLDWLRAVHPATTWTTSVCSGALILAAAGLLQGLPATTHWIAQSALGHFGAISQPDKRIVQAGKIATAAGVSAGIDLALWLVGQIHGPQEAERIQLEIEYDPQPPYDTGHPSKATDSMLEQVRAKLMAAAAAGT</sequence>
<dbReference type="SUPFAM" id="SSF52317">
    <property type="entry name" value="Class I glutamine amidotransferase-like"/>
    <property type="match status" value="1"/>
</dbReference>
<gene>
    <name evidence="2" type="ORF">JOF56_010279</name>
</gene>
<dbReference type="PANTHER" id="PTHR43130:SF2">
    <property type="entry name" value="DJ-1_PFPI DOMAIN-CONTAINING PROTEIN"/>
    <property type="match status" value="1"/>
</dbReference>
<organism evidence="2 3">
    <name type="scientific">Kibdelosporangium banguiense</name>
    <dbReference type="NCBI Taxonomy" id="1365924"/>
    <lineage>
        <taxon>Bacteria</taxon>
        <taxon>Bacillati</taxon>
        <taxon>Actinomycetota</taxon>
        <taxon>Actinomycetes</taxon>
        <taxon>Pseudonocardiales</taxon>
        <taxon>Pseudonocardiaceae</taxon>
        <taxon>Kibdelosporangium</taxon>
    </lineage>
</organism>
<proteinExistence type="predicted"/>
<dbReference type="Proteomes" id="UP001519332">
    <property type="component" value="Unassembled WGS sequence"/>
</dbReference>
<dbReference type="InterPro" id="IPR052158">
    <property type="entry name" value="INH-QAR"/>
</dbReference>
<feature type="domain" description="DJ-1/PfpI" evidence="1">
    <location>
        <begin position="3"/>
        <end position="164"/>
    </location>
</feature>
<dbReference type="InterPro" id="IPR002818">
    <property type="entry name" value="DJ-1/PfpI"/>
</dbReference>
<comment type="caution">
    <text evidence="2">The sequence shown here is derived from an EMBL/GenBank/DDBJ whole genome shotgun (WGS) entry which is preliminary data.</text>
</comment>
<dbReference type="InterPro" id="IPR029062">
    <property type="entry name" value="Class_I_gatase-like"/>
</dbReference>